<dbReference type="AlphaFoldDB" id="A0AAD3SSG4"/>
<proteinExistence type="predicted"/>
<organism evidence="1 2">
    <name type="scientific">Nepenthes gracilis</name>
    <name type="common">Slender pitcher plant</name>
    <dbReference type="NCBI Taxonomy" id="150966"/>
    <lineage>
        <taxon>Eukaryota</taxon>
        <taxon>Viridiplantae</taxon>
        <taxon>Streptophyta</taxon>
        <taxon>Embryophyta</taxon>
        <taxon>Tracheophyta</taxon>
        <taxon>Spermatophyta</taxon>
        <taxon>Magnoliopsida</taxon>
        <taxon>eudicotyledons</taxon>
        <taxon>Gunneridae</taxon>
        <taxon>Pentapetalae</taxon>
        <taxon>Caryophyllales</taxon>
        <taxon>Nepenthaceae</taxon>
        <taxon>Nepenthes</taxon>
    </lineage>
</organism>
<sequence>MVEEPFQFHGRDRFKDQTWFDHCHDRPRGGAYQYHRRVLHSCRPTLTTCAAREPTVAHPSQRRLLPTQQPEVSCSVRCEHFLPDQWPAAFQLRFLRHRCRHRQSN</sequence>
<comment type="caution">
    <text evidence="1">The sequence shown here is derived from an EMBL/GenBank/DDBJ whole genome shotgun (WGS) entry which is preliminary data.</text>
</comment>
<name>A0AAD3SSG4_NEPGR</name>
<protein>
    <submittedName>
        <fullName evidence="1">Uncharacterized protein</fullName>
    </submittedName>
</protein>
<dbReference type="EMBL" id="BSYO01000016">
    <property type="protein sequence ID" value="GMH16312.1"/>
    <property type="molecule type" value="Genomic_DNA"/>
</dbReference>
<gene>
    <name evidence="1" type="ORF">Nepgr_018153</name>
</gene>
<evidence type="ECO:0000313" key="2">
    <source>
        <dbReference type="Proteomes" id="UP001279734"/>
    </source>
</evidence>
<dbReference type="Proteomes" id="UP001279734">
    <property type="component" value="Unassembled WGS sequence"/>
</dbReference>
<reference evidence="1" key="1">
    <citation type="submission" date="2023-05" db="EMBL/GenBank/DDBJ databases">
        <title>Nepenthes gracilis genome sequencing.</title>
        <authorList>
            <person name="Fukushima K."/>
        </authorList>
    </citation>
    <scope>NUCLEOTIDE SEQUENCE</scope>
    <source>
        <strain evidence="1">SING2019-196</strain>
    </source>
</reference>
<evidence type="ECO:0000313" key="1">
    <source>
        <dbReference type="EMBL" id="GMH16312.1"/>
    </source>
</evidence>
<accession>A0AAD3SSG4</accession>
<keyword evidence="2" id="KW-1185">Reference proteome</keyword>